<dbReference type="EMBL" id="LR862149">
    <property type="protein sequence ID" value="CAD1831990.1"/>
    <property type="molecule type" value="Genomic_DNA"/>
</dbReference>
<keyword evidence="9" id="KW-0449">Lipoprotein</keyword>
<feature type="compositionally biased region" description="Pro residues" evidence="11">
    <location>
        <begin position="168"/>
        <end position="196"/>
    </location>
</feature>
<evidence type="ECO:0000256" key="7">
    <source>
        <dbReference type="ARBA" id="ARBA00023136"/>
    </source>
</evidence>
<dbReference type="InterPro" id="IPR033254">
    <property type="entry name" value="Plant_FLA"/>
</dbReference>
<dbReference type="InterPro" id="IPR036378">
    <property type="entry name" value="FAS1_dom_sf"/>
</dbReference>
<evidence type="ECO:0000256" key="4">
    <source>
        <dbReference type="ARBA" id="ARBA00022622"/>
    </source>
</evidence>
<dbReference type="Pfam" id="PF02469">
    <property type="entry name" value="Fasciclin"/>
    <property type="match status" value="1"/>
</dbReference>
<evidence type="ECO:0000256" key="1">
    <source>
        <dbReference type="ARBA" id="ARBA00004609"/>
    </source>
</evidence>
<comment type="subcellular location">
    <subcellularLocation>
        <location evidence="1">Cell membrane</location>
        <topology evidence="1">Lipid-anchor</topology>
        <topology evidence="1">GPI-anchor</topology>
    </subcellularLocation>
</comment>
<dbReference type="Gene3D" id="2.30.180.10">
    <property type="entry name" value="FAS1 domain"/>
    <property type="match status" value="1"/>
</dbReference>
<dbReference type="FunFam" id="2.30.180.10:FF:000015">
    <property type="entry name" value="Fasciclin-like arabinogalactan protein 3"/>
    <property type="match status" value="1"/>
</dbReference>
<keyword evidence="6" id="KW-0654">Proteoglycan</keyword>
<feature type="chain" id="PRO_5028322922" description="FAS1 domain-containing protein" evidence="12">
    <location>
        <begin position="22"/>
        <end position="268"/>
    </location>
</feature>
<feature type="region of interest" description="Disordered" evidence="11">
    <location>
        <begin position="145"/>
        <end position="216"/>
    </location>
</feature>
<proteinExistence type="inferred from homology"/>
<feature type="compositionally biased region" description="Pro residues" evidence="11">
    <location>
        <begin position="203"/>
        <end position="216"/>
    </location>
</feature>
<dbReference type="GO" id="GO:0098552">
    <property type="term" value="C:side of membrane"/>
    <property type="evidence" value="ECO:0007669"/>
    <property type="project" value="UniProtKB-KW"/>
</dbReference>
<comment type="similarity">
    <text evidence="2">Belongs to the fasciclin-like AGP family.</text>
</comment>
<dbReference type="GO" id="GO:0005886">
    <property type="term" value="C:plasma membrane"/>
    <property type="evidence" value="ECO:0007669"/>
    <property type="project" value="UniProtKB-SubCell"/>
</dbReference>
<evidence type="ECO:0000256" key="8">
    <source>
        <dbReference type="ARBA" id="ARBA00023180"/>
    </source>
</evidence>
<gene>
    <name evidence="14" type="ORF">CB5_LOCUS15201</name>
</gene>
<accession>A0A6V7PMB8</accession>
<evidence type="ECO:0000256" key="3">
    <source>
        <dbReference type="ARBA" id="ARBA00022475"/>
    </source>
</evidence>
<dbReference type="InterPro" id="IPR000782">
    <property type="entry name" value="FAS1_domain"/>
</dbReference>
<evidence type="ECO:0000256" key="10">
    <source>
        <dbReference type="ARBA" id="ARBA00024686"/>
    </source>
</evidence>
<dbReference type="AlphaFoldDB" id="A0A6V7PMB8"/>
<evidence type="ECO:0000313" key="14">
    <source>
        <dbReference type="EMBL" id="CAD1831990.1"/>
    </source>
</evidence>
<evidence type="ECO:0000256" key="12">
    <source>
        <dbReference type="SAM" id="SignalP"/>
    </source>
</evidence>
<feature type="signal peptide" evidence="12">
    <location>
        <begin position="1"/>
        <end position="21"/>
    </location>
</feature>
<dbReference type="InterPro" id="IPR010916">
    <property type="entry name" value="TonB_box_CS"/>
</dbReference>
<keyword evidence="4" id="KW-0336">GPI-anchor</keyword>
<dbReference type="PROSITE" id="PS50213">
    <property type="entry name" value="FAS1"/>
    <property type="match status" value="1"/>
</dbReference>
<reference evidence="14" key="1">
    <citation type="submission" date="2020-07" db="EMBL/GenBank/DDBJ databases">
        <authorList>
            <person name="Lin J."/>
        </authorList>
    </citation>
    <scope>NUCLEOTIDE SEQUENCE</scope>
</reference>
<protein>
    <recommendedName>
        <fullName evidence="13">FAS1 domain-containing protein</fullName>
    </recommendedName>
</protein>
<name>A0A6V7PMB8_ANACO</name>
<feature type="domain" description="FAS1" evidence="13">
    <location>
        <begin position="21"/>
        <end position="108"/>
    </location>
</feature>
<dbReference type="PANTHER" id="PTHR32382">
    <property type="entry name" value="FASCICLIN-LIKE ARABINOGALACTAN PROTEIN"/>
    <property type="match status" value="1"/>
</dbReference>
<evidence type="ECO:0000256" key="9">
    <source>
        <dbReference type="ARBA" id="ARBA00023288"/>
    </source>
</evidence>
<organism evidence="14">
    <name type="scientific">Ananas comosus var. bracteatus</name>
    <name type="common">red pineapple</name>
    <dbReference type="NCBI Taxonomy" id="296719"/>
    <lineage>
        <taxon>Eukaryota</taxon>
        <taxon>Viridiplantae</taxon>
        <taxon>Streptophyta</taxon>
        <taxon>Embryophyta</taxon>
        <taxon>Tracheophyta</taxon>
        <taxon>Spermatophyta</taxon>
        <taxon>Magnoliopsida</taxon>
        <taxon>Liliopsida</taxon>
        <taxon>Poales</taxon>
        <taxon>Bromeliaceae</taxon>
        <taxon>Bromelioideae</taxon>
        <taxon>Ananas</taxon>
    </lineage>
</organism>
<dbReference type="PROSITE" id="PS00430">
    <property type="entry name" value="TONB_DEPENDENT_REC_1"/>
    <property type="match status" value="1"/>
</dbReference>
<evidence type="ECO:0000256" key="2">
    <source>
        <dbReference type="ARBA" id="ARBA00007843"/>
    </source>
</evidence>
<dbReference type="PANTHER" id="PTHR32382:SF88">
    <property type="entry name" value="OS02G0461500 PROTEIN"/>
    <property type="match status" value="1"/>
</dbReference>
<comment type="function">
    <text evidence="10">May be a cell surface adhesion protein.</text>
</comment>
<evidence type="ECO:0000256" key="11">
    <source>
        <dbReference type="SAM" id="MobiDB-lite"/>
    </source>
</evidence>
<keyword evidence="7" id="KW-0472">Membrane</keyword>
<sequence>MASTLPFMLLLLLLVPAFAGAFNITTILSQFPDFSALNNLLSRTGLAAEINRRDTLTVLAADNAAVSAAAGRPLDLIKKVLSLHVVLDYYDDAKLRKMTNRTAALPTLFQASGLASGLAGFLNVTDMPNGDVAFGSAVPGAPLSSKFVKRHSPPGVSAGTNNTQSAPTPSPNAAPVPAPAPSRPKPRAPTMPPTPAPVSGGPIPSPIGSPPIPKAPIASPPAPVAYRVSPANAPGPVAGGDAAAMTTREVAGRIGIVVAFVAALGGVL</sequence>
<dbReference type="PRINTS" id="PR01217">
    <property type="entry name" value="PRICHEXTENSN"/>
</dbReference>
<keyword evidence="5 12" id="KW-0732">Signal</keyword>
<keyword evidence="3" id="KW-1003">Cell membrane</keyword>
<dbReference type="SUPFAM" id="SSF82153">
    <property type="entry name" value="FAS1 domain"/>
    <property type="match status" value="1"/>
</dbReference>
<evidence type="ECO:0000256" key="6">
    <source>
        <dbReference type="ARBA" id="ARBA00022974"/>
    </source>
</evidence>
<evidence type="ECO:0000259" key="13">
    <source>
        <dbReference type="PROSITE" id="PS50213"/>
    </source>
</evidence>
<evidence type="ECO:0000256" key="5">
    <source>
        <dbReference type="ARBA" id="ARBA00022729"/>
    </source>
</evidence>
<keyword evidence="8" id="KW-0325">Glycoprotein</keyword>